<comment type="caution">
    <text evidence="1">The sequence shown here is derived from an EMBL/GenBank/DDBJ whole genome shotgun (WGS) entry which is preliminary data.</text>
</comment>
<evidence type="ECO:0000313" key="2">
    <source>
        <dbReference type="Proteomes" id="UP000053048"/>
    </source>
</evidence>
<keyword evidence="2" id="KW-1185">Reference proteome</keyword>
<sequence length="61" mass="6871">MSRLKLDAKTLALLKAGGQRDSLILPNIKAMHLKLVVFIEDDCQRPSHFKPAAELRRFPAT</sequence>
<dbReference type="EMBL" id="LKEJ01000189">
    <property type="protein sequence ID" value="KTB55148.1"/>
    <property type="molecule type" value="Genomic_DNA"/>
</dbReference>
<proteinExistence type="predicted"/>
<reference evidence="1 2" key="1">
    <citation type="submission" date="2015-09" db="EMBL/GenBank/DDBJ databases">
        <title>Genome sequence of ICMP 13104.</title>
        <authorList>
            <person name="Visnovsky S."/>
            <person name="Lu A."/>
            <person name="Panda P."/>
            <person name="Pitman A."/>
        </authorList>
    </citation>
    <scope>NUCLEOTIDE SEQUENCE [LARGE SCALE GENOMIC DNA]</scope>
    <source>
        <strain evidence="1 2">ICMP 13104</strain>
    </source>
</reference>
<organism evidence="1 2">
    <name type="scientific">Pseudomonas viridiflava ICMP 13104</name>
    <dbReference type="NCBI Taxonomy" id="1198305"/>
    <lineage>
        <taxon>Bacteria</taxon>
        <taxon>Pseudomonadati</taxon>
        <taxon>Pseudomonadota</taxon>
        <taxon>Gammaproteobacteria</taxon>
        <taxon>Pseudomonadales</taxon>
        <taxon>Pseudomonadaceae</taxon>
        <taxon>Pseudomonas</taxon>
    </lineage>
</organism>
<protein>
    <submittedName>
        <fullName evidence="1">Uncharacterized protein</fullName>
    </submittedName>
</protein>
<dbReference type="Proteomes" id="UP000053048">
    <property type="component" value="Unassembled WGS sequence"/>
</dbReference>
<evidence type="ECO:0000313" key="1">
    <source>
        <dbReference type="EMBL" id="KTB55148.1"/>
    </source>
</evidence>
<dbReference type="AlphaFoldDB" id="A0A0W0H2W0"/>
<gene>
    <name evidence="1" type="ORF">AO067_10420</name>
</gene>
<name>A0A0W0H2W0_PSEVI</name>
<accession>A0A0W0H2W0</accession>